<gene>
    <name evidence="2" type="primary">wcaA</name>
    <name evidence="2" type="ORF">I8531_003217</name>
</gene>
<dbReference type="InterPro" id="IPR001646">
    <property type="entry name" value="5peptide_repeat"/>
</dbReference>
<dbReference type="Pfam" id="PF00805">
    <property type="entry name" value="Pentapeptide"/>
    <property type="match status" value="1"/>
</dbReference>
<dbReference type="SUPFAM" id="SSF141571">
    <property type="entry name" value="Pentapeptide repeat-like"/>
    <property type="match status" value="1"/>
</dbReference>
<dbReference type="Gene3D" id="3.90.550.10">
    <property type="entry name" value="Spore Coat Polysaccharide Biosynthesis Protein SpsA, Chain A"/>
    <property type="match status" value="1"/>
</dbReference>
<dbReference type="PANTHER" id="PTHR22916:SF3">
    <property type="entry name" value="UDP-GLCNAC:BETAGAL BETA-1,3-N-ACETYLGLUCOSAMINYLTRANSFERASE-LIKE PROTEIN 1"/>
    <property type="match status" value="1"/>
</dbReference>
<accession>A0A9P3WGI5</accession>
<name>A0A9P3WGI5_KLUIN</name>
<organism evidence="2 3">
    <name type="scientific">Kluyvera intermedia</name>
    <name type="common">Enterobacter intermedius</name>
    <dbReference type="NCBI Taxonomy" id="61648"/>
    <lineage>
        <taxon>Bacteria</taxon>
        <taxon>Pseudomonadati</taxon>
        <taxon>Pseudomonadota</taxon>
        <taxon>Gammaproteobacteria</taxon>
        <taxon>Enterobacterales</taxon>
        <taxon>Enterobacteriaceae</taxon>
        <taxon>Kluyvera</taxon>
    </lineage>
</organism>
<dbReference type="Pfam" id="PF00535">
    <property type="entry name" value="Glycos_transf_2"/>
    <property type="match status" value="1"/>
</dbReference>
<evidence type="ECO:0000259" key="1">
    <source>
        <dbReference type="Pfam" id="PF00535"/>
    </source>
</evidence>
<dbReference type="GO" id="GO:0016758">
    <property type="term" value="F:hexosyltransferase activity"/>
    <property type="evidence" value="ECO:0007669"/>
    <property type="project" value="UniProtKB-ARBA"/>
</dbReference>
<dbReference type="PANTHER" id="PTHR22916">
    <property type="entry name" value="GLYCOSYLTRANSFERASE"/>
    <property type="match status" value="1"/>
</dbReference>
<dbReference type="Gene3D" id="2.160.20.80">
    <property type="entry name" value="E3 ubiquitin-protein ligase SopA"/>
    <property type="match status" value="1"/>
</dbReference>
<dbReference type="NCBIfam" id="NF007453">
    <property type="entry name" value="PRK10018.1"/>
    <property type="match status" value="1"/>
</dbReference>
<comment type="caution">
    <text evidence="2">The sequence shown here is derived from an EMBL/GenBank/DDBJ whole genome shotgun (WGS) entry which is preliminary data.</text>
</comment>
<dbReference type="SUPFAM" id="SSF53448">
    <property type="entry name" value="Nucleotide-diphospho-sugar transferases"/>
    <property type="match status" value="1"/>
</dbReference>
<feature type="domain" description="Glycosyltransferase 2-like" evidence="1">
    <location>
        <begin position="125"/>
        <end position="262"/>
    </location>
</feature>
<evidence type="ECO:0000313" key="3">
    <source>
        <dbReference type="Proteomes" id="UP000867740"/>
    </source>
</evidence>
<evidence type="ECO:0000313" key="2">
    <source>
        <dbReference type="EMBL" id="HAT3582892.1"/>
    </source>
</evidence>
<proteinExistence type="predicted"/>
<dbReference type="AlphaFoldDB" id="A0A9P3WGI5"/>
<dbReference type="InterPro" id="IPR029044">
    <property type="entry name" value="Nucleotide-diphossugar_trans"/>
</dbReference>
<dbReference type="InterPro" id="IPR001173">
    <property type="entry name" value="Glyco_trans_2-like"/>
</dbReference>
<reference evidence="2" key="1">
    <citation type="journal article" date="2018" name="Genome Biol.">
        <title>SKESA: strategic k-mer extension for scrupulous assemblies.</title>
        <authorList>
            <person name="Souvorov A."/>
            <person name="Agarwala R."/>
            <person name="Lipman D.J."/>
        </authorList>
    </citation>
    <scope>NUCLEOTIDE SEQUENCE</scope>
    <source>
        <strain evidence="2">CAVp300</strain>
    </source>
</reference>
<sequence length="401" mass="46636">MLLNEKAAPYEKEYKVKQHGNKSIKNIFVNGDHRFKNYAGLNFRSADFTGEDLSFSDLRNADFSYACLRGANLSYCSLKGAIFDYANCYGVNFTESDPENASFYKTVSESETLSDSVVKPDLLVSIYMPTWNREALAKRAVESILKQEYTNWELIIVDDCSPNYLNLQGFIEGLADSRIKYIRNDYNSGACAVRNQAIKLAKGEFITGIDDDDEWLPNRLTSFLKDQHKLHQHAFLYADDYICDTSGYLSLESLRIYPKPDYNQQLFNKKNIVGNQVFTLTSRLQTILFDTQLAAAQDYDAFYRLAEQYGGPFKIKMATQILYVNHGEVRITASRKKFSGYFSFYKKHSSKFDKSSKKYQLFTLYYIRKKPMSFRVFRRLLCLRNVKRYMMLHTVFKDKKF</sequence>
<dbReference type="EMBL" id="DACSUM010000027">
    <property type="protein sequence ID" value="HAT3582892.1"/>
    <property type="molecule type" value="Genomic_DNA"/>
</dbReference>
<dbReference type="Proteomes" id="UP000867740">
    <property type="component" value="Unassembled WGS sequence"/>
</dbReference>
<protein>
    <submittedName>
        <fullName evidence="2">Colanic acid biosynthesis glycosyltransferase WcaA</fullName>
    </submittedName>
</protein>
<reference evidence="2" key="2">
    <citation type="submission" date="2020-10" db="EMBL/GenBank/DDBJ databases">
        <authorList>
            <consortium name="NCBI Pathogen Detection Project"/>
        </authorList>
    </citation>
    <scope>NUCLEOTIDE SEQUENCE</scope>
    <source>
        <strain evidence="2">CAVp300</strain>
    </source>
</reference>